<name>A0A1J4JX69_9EUKA</name>
<evidence type="ECO:0000256" key="1">
    <source>
        <dbReference type="SAM" id="Coils"/>
    </source>
</evidence>
<evidence type="ECO:0000313" key="3">
    <source>
        <dbReference type="EMBL" id="OHT03745.1"/>
    </source>
</evidence>
<sequence length="1553" mass="172752">MSSPSDFETFYRQFASLTHYPVEQFKVFKSSFPLLQNVACRHMKQLPPDVPFWNSAIPFLCVLGKAKQESFSNPDATNMLIALNTLHLITHVLKANSFFDIDQSDTEDVINLLHILADIIEKFKEPISDKKAHLNQICEGIHKLSDMIQQRSEDNEEFLRVLKKVIRNTKKCTHFIRGLFQCVFFNTDYEELIPLVMQFFLDVQTVGVFECLADRYSEFAFNENQLLEGFRLLFIGQQDQAHKIFLDQSERYKADAQKLLTQGRMPMFCAAASKAAGVSAFELSKGSDDANVMRYYQSFVLPEYQTVPYEFSSTIINLLNMITMKTPNREVTQQLAGSLDSYTTDQQLKYICSAAVYFPDTELGYVALMGAYLPVPLAQRIAHLEALSQIISQAYIITDAETRNYIKSLNVELPNAVSEIFNANGDVKTLAEAEQSFAIILSISQTISEQGRADQAFLNYTTNLNHLLCAWIISIASALQAATITFVPNAIATIEKNRCIKQDRLDQIHQAYDVVCQISLYMATPTVINDLITNVSKSMLSILPLIDDLIEDAPISLVDSEKEFAALLEFSEIAIRLFEQLQAATVRVDFKSPIYLRHQVISIISPIYGQIQAIPQTLQTQPESITQLISEVRMLLTSYLNLLYNVDRSVDIKALTEEFTKLTTSNDPTIICESIKSIESQLSMISTQANQVEVSPEILEKINIKNDQDVGTLIQMITNPLLQAASYDLIKVVDEIDTTHTGQARTELRDQILNLITLRINGYQQLDLTRILALSDEDLRKNSLEIYASLPLYAGVYTHQVQELAVPLLLQKDTNEMREALTKIVTHLTITLPLQEALRNDIAKFLSDPSCDFSADLEALARSLQLNVFLSQVDDTRLRSLFDAASLYSYTAKPVFSDEYVVQTADMIFMTRDAAQIQQYTTSLVTNLILTSVNNGHFCERTLYQAKVLLKAAADYAANPTDANHRAVYGATLQLPQVSSLEKTGQMDETYLQLVAHSLKTNQNIAEEDVIAFYNAVNPTSTTLYDTLMTVSDLVPVVQHRKDSAKLRKLKKPPQIVRRIIKQAHPPPPVHVHKIIKHIVKIRRHVQQTDTTTSLTANMQHTALIDAELVDDVTNINSSVSLNDGSIVNADGSIVKTDGTIVRPDGSVIAADGTIITPATVVVGTTDGSSPGRPAGLPPAPPGAQGGKLASATTSNIALSGKGHQRSASALFNAKTGEENQSLLRCAKIVESARGARDCVISLKRAIEDNSPNIKPILDQYKKYSSYLSSLLSESRDSTNESLNKSLIETSTNVQNVVLAESKDAPEELNGYSKVINKITRDCVFLCLQALGVTNNAQAELSLMTSNIDNLQTQLDDTLIAPEVDMGPLQKRVASSARELFKLTRQLGLEARAQTEFLTRSNQSVTDEKGLIKAALQTSDAAQMFFLLLKLFAMNDPDIKYKVVAACKGMRVALTNIIVNLRAKGGSNEIAKRIESLSEQIFGILQYILELAEELINQESTIVRPANQRTGLSLIVQRRNADAEVFKKRRALEEAENEIKRLNRAAAKTRGGS</sequence>
<dbReference type="VEuPathDB" id="TrichDB:TRFO_06584"/>
<feature type="region of interest" description="Disordered" evidence="2">
    <location>
        <begin position="1165"/>
        <end position="1189"/>
    </location>
</feature>
<comment type="caution">
    <text evidence="3">The sequence shown here is derived from an EMBL/GenBank/DDBJ whole genome shotgun (WGS) entry which is preliminary data.</text>
</comment>
<evidence type="ECO:0000313" key="4">
    <source>
        <dbReference type="Proteomes" id="UP000179807"/>
    </source>
</evidence>
<dbReference type="Proteomes" id="UP000179807">
    <property type="component" value="Unassembled WGS sequence"/>
</dbReference>
<protein>
    <recommendedName>
        <fullName evidence="5">I/LWEQ domain-containing protein</fullName>
    </recommendedName>
</protein>
<dbReference type="EMBL" id="MLAK01000816">
    <property type="protein sequence ID" value="OHT03745.1"/>
    <property type="molecule type" value="Genomic_DNA"/>
</dbReference>
<reference evidence="3" key="1">
    <citation type="submission" date="2016-10" db="EMBL/GenBank/DDBJ databases">
        <authorList>
            <person name="Benchimol M."/>
            <person name="Almeida L.G."/>
            <person name="Vasconcelos A.T."/>
            <person name="Perreira-Neves A."/>
            <person name="Rosa I.A."/>
            <person name="Tasca T."/>
            <person name="Bogo M.R."/>
            <person name="de Souza W."/>
        </authorList>
    </citation>
    <scope>NUCLEOTIDE SEQUENCE [LARGE SCALE GENOMIC DNA]</scope>
    <source>
        <strain evidence="3">K</strain>
    </source>
</reference>
<feature type="coiled-coil region" evidence="1">
    <location>
        <begin position="1518"/>
        <end position="1552"/>
    </location>
</feature>
<organism evidence="3 4">
    <name type="scientific">Tritrichomonas foetus</name>
    <dbReference type="NCBI Taxonomy" id="1144522"/>
    <lineage>
        <taxon>Eukaryota</taxon>
        <taxon>Metamonada</taxon>
        <taxon>Parabasalia</taxon>
        <taxon>Tritrichomonadida</taxon>
        <taxon>Tritrichomonadidae</taxon>
        <taxon>Tritrichomonas</taxon>
    </lineage>
</organism>
<evidence type="ECO:0008006" key="5">
    <source>
        <dbReference type="Google" id="ProtNLM"/>
    </source>
</evidence>
<keyword evidence="4" id="KW-1185">Reference proteome</keyword>
<dbReference type="RefSeq" id="XP_068356881.1">
    <property type="nucleotide sequence ID" value="XM_068493180.1"/>
</dbReference>
<dbReference type="GeneID" id="94827884"/>
<accession>A0A1J4JX69</accession>
<keyword evidence="1" id="KW-0175">Coiled coil</keyword>
<proteinExistence type="predicted"/>
<gene>
    <name evidence="3" type="ORF">TRFO_06584</name>
</gene>
<evidence type="ECO:0000256" key="2">
    <source>
        <dbReference type="SAM" id="MobiDB-lite"/>
    </source>
</evidence>